<evidence type="ECO:0000256" key="7">
    <source>
        <dbReference type="ARBA" id="ARBA00022833"/>
    </source>
</evidence>
<dbReference type="InterPro" id="IPR050603">
    <property type="entry name" value="MYST_HAT"/>
</dbReference>
<keyword evidence="15" id="KW-1185">Reference proteome</keyword>
<evidence type="ECO:0000259" key="13">
    <source>
        <dbReference type="PROSITE" id="PS51726"/>
    </source>
</evidence>
<reference evidence="14" key="1">
    <citation type="submission" date="2023-07" db="EMBL/GenBank/DDBJ databases">
        <authorList>
            <consortium name="CYATHOMIX"/>
        </authorList>
    </citation>
    <scope>NUCLEOTIDE SEQUENCE</scope>
    <source>
        <strain evidence="14">N/A</strain>
    </source>
</reference>
<evidence type="ECO:0000256" key="6">
    <source>
        <dbReference type="ARBA" id="ARBA00022771"/>
    </source>
</evidence>
<dbReference type="PROSITE" id="PS51726">
    <property type="entry name" value="MYST_HAT"/>
    <property type="match status" value="1"/>
</dbReference>
<dbReference type="InterPro" id="IPR040706">
    <property type="entry name" value="Zf-MYST"/>
</dbReference>
<feature type="domain" description="MYST-type HAT" evidence="13">
    <location>
        <begin position="316"/>
        <end position="586"/>
    </location>
</feature>
<dbReference type="GO" id="GO:0003682">
    <property type="term" value="F:chromatin binding"/>
    <property type="evidence" value="ECO:0007669"/>
    <property type="project" value="TreeGrafter"/>
</dbReference>
<gene>
    <name evidence="14" type="ORF">CYNAS_LOCUS6173</name>
</gene>
<evidence type="ECO:0000256" key="5">
    <source>
        <dbReference type="ARBA" id="ARBA00022723"/>
    </source>
</evidence>
<dbReference type="InterPro" id="IPR002717">
    <property type="entry name" value="HAT_MYST-type"/>
</dbReference>
<comment type="subcellular location">
    <subcellularLocation>
        <location evidence="1 11">Nucleus</location>
    </subcellularLocation>
</comment>
<dbReference type="Pfam" id="PF01853">
    <property type="entry name" value="MOZ_SAS"/>
    <property type="match status" value="1"/>
</dbReference>
<keyword evidence="10 11" id="KW-0539">Nucleus</keyword>
<feature type="region of interest" description="Disordered" evidence="12">
    <location>
        <begin position="70"/>
        <end position="97"/>
    </location>
</feature>
<keyword evidence="8" id="KW-0156">Chromatin regulator</keyword>
<evidence type="ECO:0000256" key="4">
    <source>
        <dbReference type="ARBA" id="ARBA00022679"/>
    </source>
</evidence>
<evidence type="ECO:0000256" key="2">
    <source>
        <dbReference type="ARBA" id="ARBA00010107"/>
    </source>
</evidence>
<evidence type="ECO:0000256" key="3">
    <source>
        <dbReference type="ARBA" id="ARBA00013184"/>
    </source>
</evidence>
<dbReference type="GO" id="GO:0004402">
    <property type="term" value="F:histone acetyltransferase activity"/>
    <property type="evidence" value="ECO:0007669"/>
    <property type="project" value="InterPro"/>
</dbReference>
<dbReference type="EC" id="2.3.1.48" evidence="3 11"/>
<evidence type="ECO:0000313" key="15">
    <source>
        <dbReference type="Proteomes" id="UP001176961"/>
    </source>
</evidence>
<keyword evidence="5" id="KW-0479">Metal-binding</keyword>
<proteinExistence type="inferred from homology"/>
<feature type="region of interest" description="Disordered" evidence="12">
    <location>
        <begin position="211"/>
        <end position="234"/>
    </location>
</feature>
<comment type="similarity">
    <text evidence="2 11">Belongs to the MYST (SAS/MOZ) family.</text>
</comment>
<evidence type="ECO:0000313" key="14">
    <source>
        <dbReference type="EMBL" id="CAJ0594190.1"/>
    </source>
</evidence>
<evidence type="ECO:0000256" key="11">
    <source>
        <dbReference type="RuleBase" id="RU361211"/>
    </source>
</evidence>
<dbReference type="Gene3D" id="3.30.60.60">
    <property type="entry name" value="N-acetyl transferase-like"/>
    <property type="match status" value="1"/>
</dbReference>
<dbReference type="Gene3D" id="3.40.630.30">
    <property type="match status" value="1"/>
</dbReference>
<dbReference type="Pfam" id="PF17772">
    <property type="entry name" value="zf-MYST"/>
    <property type="match status" value="1"/>
</dbReference>
<comment type="caution">
    <text evidence="14">The sequence shown here is derived from an EMBL/GenBank/DDBJ whole genome shotgun (WGS) entry which is preliminary data.</text>
</comment>
<dbReference type="Gene3D" id="1.10.10.10">
    <property type="entry name" value="Winged helix-like DNA-binding domain superfamily/Winged helix DNA-binding domain"/>
    <property type="match status" value="1"/>
</dbReference>
<dbReference type="SUPFAM" id="SSF55729">
    <property type="entry name" value="Acyl-CoA N-acyltransferases (Nat)"/>
    <property type="match status" value="1"/>
</dbReference>
<dbReference type="GO" id="GO:0006357">
    <property type="term" value="P:regulation of transcription by RNA polymerase II"/>
    <property type="evidence" value="ECO:0007669"/>
    <property type="project" value="TreeGrafter"/>
</dbReference>
<name>A0AA36GLD0_CYLNA</name>
<keyword evidence="6" id="KW-0863">Zinc-finger</keyword>
<dbReference type="GO" id="GO:0005634">
    <property type="term" value="C:nucleus"/>
    <property type="evidence" value="ECO:0007669"/>
    <property type="project" value="UniProtKB-SubCell"/>
</dbReference>
<dbReference type="EMBL" id="CATQJL010000112">
    <property type="protein sequence ID" value="CAJ0594190.1"/>
    <property type="molecule type" value="Genomic_DNA"/>
</dbReference>
<comment type="catalytic activity">
    <reaction evidence="11">
        <text>L-lysyl-[protein] + acetyl-CoA = N(6)-acetyl-L-lysyl-[protein] + CoA + H(+)</text>
        <dbReference type="Rhea" id="RHEA:45948"/>
        <dbReference type="Rhea" id="RHEA-COMP:9752"/>
        <dbReference type="Rhea" id="RHEA-COMP:10731"/>
        <dbReference type="ChEBI" id="CHEBI:15378"/>
        <dbReference type="ChEBI" id="CHEBI:29969"/>
        <dbReference type="ChEBI" id="CHEBI:57287"/>
        <dbReference type="ChEBI" id="CHEBI:57288"/>
        <dbReference type="ChEBI" id="CHEBI:61930"/>
        <dbReference type="EC" id="2.3.1.48"/>
    </reaction>
</comment>
<dbReference type="GO" id="GO:0003712">
    <property type="term" value="F:transcription coregulator activity"/>
    <property type="evidence" value="ECO:0007669"/>
    <property type="project" value="TreeGrafter"/>
</dbReference>
<dbReference type="GO" id="GO:0000785">
    <property type="term" value="C:chromatin"/>
    <property type="evidence" value="ECO:0007669"/>
    <property type="project" value="TreeGrafter"/>
</dbReference>
<evidence type="ECO:0000256" key="9">
    <source>
        <dbReference type="ARBA" id="ARBA00022990"/>
    </source>
</evidence>
<accession>A0AA36GLD0</accession>
<evidence type="ECO:0000256" key="8">
    <source>
        <dbReference type="ARBA" id="ARBA00022853"/>
    </source>
</evidence>
<dbReference type="Proteomes" id="UP001176961">
    <property type="component" value="Unassembled WGS sequence"/>
</dbReference>
<evidence type="ECO:0000256" key="12">
    <source>
        <dbReference type="SAM" id="MobiDB-lite"/>
    </source>
</evidence>
<evidence type="ECO:0000256" key="10">
    <source>
        <dbReference type="ARBA" id="ARBA00023242"/>
    </source>
</evidence>
<dbReference type="InterPro" id="IPR036388">
    <property type="entry name" value="WH-like_DNA-bd_sf"/>
</dbReference>
<keyword evidence="7" id="KW-0862">Zinc</keyword>
<dbReference type="PANTHER" id="PTHR10615:SF161">
    <property type="entry name" value="HISTONE ACETYLTRANSFERASE KAT7"/>
    <property type="match status" value="1"/>
</dbReference>
<feature type="compositionally biased region" description="Basic and acidic residues" evidence="12">
    <location>
        <begin position="70"/>
        <end position="89"/>
    </location>
</feature>
<dbReference type="PANTHER" id="PTHR10615">
    <property type="entry name" value="HISTONE ACETYLTRANSFERASE"/>
    <property type="match status" value="1"/>
</dbReference>
<keyword evidence="4" id="KW-0808">Transferase</keyword>
<keyword evidence="9" id="KW-0007">Acetylation</keyword>
<organism evidence="14 15">
    <name type="scientific">Cylicocyclus nassatus</name>
    <name type="common">Nematode worm</name>
    <dbReference type="NCBI Taxonomy" id="53992"/>
    <lineage>
        <taxon>Eukaryota</taxon>
        <taxon>Metazoa</taxon>
        <taxon>Ecdysozoa</taxon>
        <taxon>Nematoda</taxon>
        <taxon>Chromadorea</taxon>
        <taxon>Rhabditida</taxon>
        <taxon>Rhabditina</taxon>
        <taxon>Rhabditomorpha</taxon>
        <taxon>Strongyloidea</taxon>
        <taxon>Strongylidae</taxon>
        <taxon>Cylicocyclus</taxon>
    </lineage>
</organism>
<dbReference type="InterPro" id="IPR016181">
    <property type="entry name" value="Acyl_CoA_acyltransferase"/>
</dbReference>
<dbReference type="AlphaFoldDB" id="A0AA36GLD0"/>
<sequence length="598" mass="68397">MRANVVRSSLRLRKREHAIDTDCIPEAIRRQRKEAPICGLTCSCCYHTILGSTKRRRACSNSVMSRRDVLSMVESKDAEGVSKEEEESKGQNSKKNNKEILLDADLHKESPQNVDESYLVKRRKSGEEVHIAAKAPRQRSCLSSAESCTDCDGNDALESDQLYAIKGSEMQTLWSMRSSAPAASGQRNQDLRITRSMAAKLTTLKELDEVTDSDAGFPPSNENASTMGDDEAESVCFEENTRKARVLRPIRRRRRKLITMRKARRKPLGTIFGSPRQKIEIDEWVEEGKGMYTRDAVILFDRVQSEVEKSRIQKLSPNGSIEVVNLGGKYEIKTSYCGNYPAEYSALRALYVCDGCFSYFAQQQTLFRHMIKCLYRYAPPGNEIYRDEERNVSVFEVHGKSDAMYCSNLCRLTMLWLENKVIFMDVEPFNFYILTMFLDGGFRALGYFSKQCSYLKHNLSCFCIFPCYQGKGYGTFLIDLKRPFSAKGLIVYKKYWCSTLIQYLYLKALDIGWENLQLTLAEVAKDTGIEISDIIESLTGLCDFEWTRNYRSLIIKITEQSIMDIGRHIVERNAKKLSANVQNLTPLFEQSGTSLWPW</sequence>
<dbReference type="GO" id="GO:0008270">
    <property type="term" value="F:zinc ion binding"/>
    <property type="evidence" value="ECO:0007669"/>
    <property type="project" value="UniProtKB-KW"/>
</dbReference>
<protein>
    <recommendedName>
        <fullName evidence="3 11">Histone acetyltransferase</fullName>
        <ecNumber evidence="3 11">2.3.1.48</ecNumber>
    </recommendedName>
</protein>
<evidence type="ECO:0000256" key="1">
    <source>
        <dbReference type="ARBA" id="ARBA00004123"/>
    </source>
</evidence>